<accession>A0A2P5VR16</accession>
<feature type="domain" description="DUF4283" evidence="2">
    <location>
        <begin position="3"/>
        <end position="80"/>
    </location>
</feature>
<organism evidence="3 4">
    <name type="scientific">Gossypium barbadense</name>
    <name type="common">Sea Island cotton</name>
    <name type="synonym">Hibiscus barbadensis</name>
    <dbReference type="NCBI Taxonomy" id="3634"/>
    <lineage>
        <taxon>Eukaryota</taxon>
        <taxon>Viridiplantae</taxon>
        <taxon>Streptophyta</taxon>
        <taxon>Embryophyta</taxon>
        <taxon>Tracheophyta</taxon>
        <taxon>Spermatophyta</taxon>
        <taxon>Magnoliopsida</taxon>
        <taxon>eudicotyledons</taxon>
        <taxon>Gunneridae</taxon>
        <taxon>Pentapetalae</taxon>
        <taxon>rosids</taxon>
        <taxon>malvids</taxon>
        <taxon>Malvales</taxon>
        <taxon>Malvaceae</taxon>
        <taxon>Malvoideae</taxon>
        <taxon>Gossypium</taxon>
    </lineage>
</organism>
<protein>
    <recommendedName>
        <fullName evidence="2">DUF4283 domain-containing protein</fullName>
    </recommendedName>
</protein>
<keyword evidence="1" id="KW-0472">Membrane</keyword>
<reference evidence="3 4" key="1">
    <citation type="submission" date="2015-01" db="EMBL/GenBank/DDBJ databases">
        <title>Genome of allotetraploid Gossypium barbadense reveals genomic plasticity and fiber elongation in cotton evolution.</title>
        <authorList>
            <person name="Chen X."/>
            <person name="Liu X."/>
            <person name="Zhao B."/>
            <person name="Zheng H."/>
            <person name="Hu Y."/>
            <person name="Lu G."/>
            <person name="Yang C."/>
            <person name="Chen J."/>
            <person name="Shan C."/>
            <person name="Zhang L."/>
            <person name="Zhou Y."/>
            <person name="Wang L."/>
            <person name="Guo W."/>
            <person name="Bai Y."/>
            <person name="Ruan J."/>
            <person name="Shangguan X."/>
            <person name="Mao Y."/>
            <person name="Jiang J."/>
            <person name="Zhu Y."/>
            <person name="Lei J."/>
            <person name="Kang H."/>
            <person name="Chen S."/>
            <person name="He X."/>
            <person name="Wang R."/>
            <person name="Wang Y."/>
            <person name="Chen J."/>
            <person name="Wang L."/>
            <person name="Yu S."/>
            <person name="Wang B."/>
            <person name="Wei J."/>
            <person name="Song S."/>
            <person name="Lu X."/>
            <person name="Gao Z."/>
            <person name="Gu W."/>
            <person name="Deng X."/>
            <person name="Ma D."/>
            <person name="Wang S."/>
            <person name="Liang W."/>
            <person name="Fang L."/>
            <person name="Cai C."/>
            <person name="Zhu X."/>
            <person name="Zhou B."/>
            <person name="Zhang Y."/>
            <person name="Chen Z."/>
            <person name="Xu S."/>
            <person name="Zhu R."/>
            <person name="Wang S."/>
            <person name="Zhang T."/>
            <person name="Zhao G."/>
        </authorList>
    </citation>
    <scope>NUCLEOTIDE SEQUENCE [LARGE SCALE GENOMIC DNA]</scope>
    <source>
        <strain evidence="4">cv. Xinhai21</strain>
        <tissue evidence="3">Leaf</tissue>
    </source>
</reference>
<keyword evidence="1" id="KW-0812">Transmembrane</keyword>
<dbReference type="OrthoDB" id="1750606at2759"/>
<evidence type="ECO:0000313" key="4">
    <source>
        <dbReference type="Proteomes" id="UP000239757"/>
    </source>
</evidence>
<dbReference type="EMBL" id="KZ671394">
    <property type="protein sequence ID" value="PPR81285.1"/>
    <property type="molecule type" value="Genomic_DNA"/>
</dbReference>
<feature type="transmembrane region" description="Helical" evidence="1">
    <location>
        <begin position="91"/>
        <end position="110"/>
    </location>
</feature>
<evidence type="ECO:0000313" key="3">
    <source>
        <dbReference type="EMBL" id="PPR81285.1"/>
    </source>
</evidence>
<proteinExistence type="predicted"/>
<dbReference type="PANTHER" id="PTHR31286">
    <property type="entry name" value="GLYCINE-RICH CELL WALL STRUCTURAL PROTEIN 1.8-LIKE"/>
    <property type="match status" value="1"/>
</dbReference>
<sequence length="241" mass="26861">MVLTIIVKVLGRKVGFNALLNQVLTLWSLGNRFQLMDLENEFTWLDFKKKDGFNKVLMIGPWVSFGCYLMVRSWSSDFSTVNDNLDKQVVWIQLLGLLEGFYSNFLLRAIGQVIGLIVKIDAHTTATVKGRLAQMAVSSLYLGCQVTGVEADVRKNMMKERRRGSLEIKTGGVNYVSGLHFLVLEIDGTKTDTTRLAVMEGIFDGDVNGKGIVAKIMGKKEANVAINKCNSRFNSARAKEK</sequence>
<dbReference type="InterPro" id="IPR025558">
    <property type="entry name" value="DUF4283"/>
</dbReference>
<dbReference type="AlphaFoldDB" id="A0A2P5VR16"/>
<name>A0A2P5VR16_GOSBA</name>
<feature type="transmembrane region" description="Helical" evidence="1">
    <location>
        <begin position="52"/>
        <end position="71"/>
    </location>
</feature>
<dbReference type="InterPro" id="IPR040256">
    <property type="entry name" value="At4g02000-like"/>
</dbReference>
<gene>
    <name evidence="3" type="ORF">GOBAR_AA39427</name>
</gene>
<keyword evidence="1" id="KW-1133">Transmembrane helix</keyword>
<dbReference type="Pfam" id="PF14111">
    <property type="entry name" value="DUF4283"/>
    <property type="match status" value="1"/>
</dbReference>
<evidence type="ECO:0000259" key="2">
    <source>
        <dbReference type="Pfam" id="PF14111"/>
    </source>
</evidence>
<dbReference type="PANTHER" id="PTHR31286:SF99">
    <property type="entry name" value="DUF4283 DOMAIN-CONTAINING PROTEIN"/>
    <property type="match status" value="1"/>
</dbReference>
<dbReference type="Proteomes" id="UP000239757">
    <property type="component" value="Unassembled WGS sequence"/>
</dbReference>
<evidence type="ECO:0000256" key="1">
    <source>
        <dbReference type="SAM" id="Phobius"/>
    </source>
</evidence>